<feature type="transmembrane region" description="Helical" evidence="1">
    <location>
        <begin position="6"/>
        <end position="26"/>
    </location>
</feature>
<feature type="transmembrane region" description="Helical" evidence="1">
    <location>
        <begin position="54"/>
        <end position="73"/>
    </location>
</feature>
<name>A0A4V2UYX9_9BURK</name>
<reference evidence="2 3" key="1">
    <citation type="submission" date="2019-03" db="EMBL/GenBank/DDBJ databases">
        <title>Genomic Encyclopedia of Type Strains, Phase IV (KMG-IV): sequencing the most valuable type-strain genomes for metagenomic binning, comparative biology and taxonomic classification.</title>
        <authorList>
            <person name="Goeker M."/>
        </authorList>
    </citation>
    <scope>NUCLEOTIDE SEQUENCE [LARGE SCALE GENOMIC DNA]</scope>
    <source>
        <strain evidence="2 3">DSM 24591</strain>
    </source>
</reference>
<sequence length="146" mass="16562">MSHSVLILIHLFAAFIFVGTVFFEVLMLEGIRKHVPVDAMRQVEVAIGRRARKFMPFVILALYGAGIAMAWNYRSVLAHPFASSFGTLLTIKIVLAISVLIHFISAITLSSKGLLKSRHFRRIHYSVFAHMIGIIFLAKAMFFLRW</sequence>
<evidence type="ECO:0000313" key="2">
    <source>
        <dbReference type="EMBL" id="TCT09138.1"/>
    </source>
</evidence>
<evidence type="ECO:0008006" key="4">
    <source>
        <dbReference type="Google" id="ProtNLM"/>
    </source>
</evidence>
<dbReference type="PIRSF" id="PIRSF015875">
    <property type="entry name" value="UCP015875"/>
    <property type="match status" value="1"/>
</dbReference>
<organism evidence="2 3">
    <name type="scientific">Paralcaligenes ureilyticus</name>
    <dbReference type="NCBI Taxonomy" id="627131"/>
    <lineage>
        <taxon>Bacteria</taxon>
        <taxon>Pseudomonadati</taxon>
        <taxon>Pseudomonadota</taxon>
        <taxon>Betaproteobacteria</taxon>
        <taxon>Burkholderiales</taxon>
        <taxon>Alcaligenaceae</taxon>
        <taxon>Paralcaligenes</taxon>
    </lineage>
</organism>
<feature type="transmembrane region" description="Helical" evidence="1">
    <location>
        <begin position="85"/>
        <end position="111"/>
    </location>
</feature>
<dbReference type="RefSeq" id="WP_132581390.1">
    <property type="nucleotide sequence ID" value="NZ_SMAJ01000004.1"/>
</dbReference>
<comment type="caution">
    <text evidence="2">The sequence shown here is derived from an EMBL/GenBank/DDBJ whole genome shotgun (WGS) entry which is preliminary data.</text>
</comment>
<proteinExistence type="predicted"/>
<evidence type="ECO:0000313" key="3">
    <source>
        <dbReference type="Proteomes" id="UP000295525"/>
    </source>
</evidence>
<dbReference type="OrthoDB" id="5955722at2"/>
<keyword evidence="3" id="KW-1185">Reference proteome</keyword>
<keyword evidence="1" id="KW-0812">Transmembrane</keyword>
<evidence type="ECO:0000256" key="1">
    <source>
        <dbReference type="SAM" id="Phobius"/>
    </source>
</evidence>
<accession>A0A4V2UYX9</accession>
<keyword evidence="1" id="KW-1133">Transmembrane helix</keyword>
<gene>
    <name evidence="2" type="ORF">EDC26_104298</name>
</gene>
<keyword evidence="1" id="KW-0472">Membrane</keyword>
<dbReference type="AlphaFoldDB" id="A0A4V2UYX9"/>
<dbReference type="Proteomes" id="UP000295525">
    <property type="component" value="Unassembled WGS sequence"/>
</dbReference>
<protein>
    <recommendedName>
        <fullName evidence="4">Integral membrane protein</fullName>
    </recommendedName>
</protein>
<feature type="transmembrane region" description="Helical" evidence="1">
    <location>
        <begin position="123"/>
        <end position="144"/>
    </location>
</feature>
<dbReference type="InterPro" id="IPR007418">
    <property type="entry name" value="DUF474"/>
</dbReference>
<dbReference type="EMBL" id="SMAJ01000004">
    <property type="protein sequence ID" value="TCT09138.1"/>
    <property type="molecule type" value="Genomic_DNA"/>
</dbReference>